<dbReference type="Gene3D" id="1.10.510.10">
    <property type="entry name" value="Transferase(Phosphotransferase) domain 1"/>
    <property type="match status" value="1"/>
</dbReference>
<name>A0ABR9V6V3_9CHRO</name>
<feature type="repeat" description="TPR" evidence="3">
    <location>
        <begin position="616"/>
        <end position="649"/>
    </location>
</feature>
<dbReference type="Pfam" id="PF13414">
    <property type="entry name" value="TPR_11"/>
    <property type="match status" value="2"/>
</dbReference>
<keyword evidence="2 3" id="KW-0802">TPR repeat</keyword>
<dbReference type="PANTHER" id="PTHR44858">
    <property type="entry name" value="TETRATRICOPEPTIDE REPEAT PROTEIN 6"/>
    <property type="match status" value="1"/>
</dbReference>
<evidence type="ECO:0000256" key="2">
    <source>
        <dbReference type="ARBA" id="ARBA00022803"/>
    </source>
</evidence>
<dbReference type="CDD" id="cd14014">
    <property type="entry name" value="STKc_PknB_like"/>
    <property type="match status" value="1"/>
</dbReference>
<gene>
    <name evidence="6" type="ORF">IQ215_13020</name>
</gene>
<comment type="caution">
    <text evidence="6">The sequence shown here is derived from an EMBL/GenBank/DDBJ whole genome shotgun (WGS) entry which is preliminary data.</text>
</comment>
<dbReference type="Pfam" id="PF00069">
    <property type="entry name" value="Pkinase"/>
    <property type="match status" value="1"/>
</dbReference>
<dbReference type="Gene3D" id="3.30.200.20">
    <property type="entry name" value="Phosphorylase Kinase, domain 1"/>
    <property type="match status" value="1"/>
</dbReference>
<dbReference type="SMART" id="SM00028">
    <property type="entry name" value="TPR"/>
    <property type="match status" value="9"/>
</dbReference>
<dbReference type="InterPro" id="IPR019734">
    <property type="entry name" value="TPR_rpt"/>
</dbReference>
<sequence length="698" mass="79877">MSKCFNPDCLIDNYPQDDTCKNCGSKLLIKNRYRAIRIIGEGGFGRTFYGIDESQAVNSQCVIKQSLPQAQGTTNRKKAKALFTQEAKQLEKLGANEQIPKFFDYFSQDNRQYLLQEFIDGDNLAQELALEGVFKEKKIRKLLLNILPVLKFLHENQVIHRDIKPENIIRRRRDNQLFLVDFGASKVLQNQDVGVTGTIIGSAQYCAPEQSFGKANYYSDLYSLGVTCLYLATGVEPFYLFDTSEGQWVWRDYLVDNPIGEDLGRVLDKLVVGASNKRFQTVDEVLEALGVRESLLCEEDKSSANSFYERGNHYLEVQNYKNALDCFENVIRIDSGFVLAYQRRDFASMQLAKINRKNNLSLRVKKMLQVSPFIVSGAIALYALLPTSGGVVDYVNPEDIESVEISSPDLQPSQYYELGNRAYSQGRYDVAIIHYSSALRQDPAYVDAYNNRGISYSALEEYDKAIADYERIMELDPSYMRAYYNRGNAYKAIGEEDKAIVDYLKAIELDPTYTNAYYNLGNTYRELGEQERAIALYDQVIAIDPDYINAHYNRSIANYALNNYQESIKDNTEVLRIDDTHTGALLNRGNSHFALNNYPQAMADYNKALEIDPDYQIAYYNRANVHRVLGHYQRAIVDYQKSIQLNPQHLDSYNNMALSYEQMGDIDQAIKEYQRAIDLDPNYQLAIDNLNRLQSDNP</sequence>
<feature type="repeat" description="TPR" evidence="3">
    <location>
        <begin position="650"/>
        <end position="683"/>
    </location>
</feature>
<dbReference type="Gene3D" id="1.25.40.10">
    <property type="entry name" value="Tetratricopeptide repeat domain"/>
    <property type="match status" value="4"/>
</dbReference>
<dbReference type="SUPFAM" id="SSF48452">
    <property type="entry name" value="TPR-like"/>
    <property type="match status" value="3"/>
</dbReference>
<dbReference type="InterPro" id="IPR000719">
    <property type="entry name" value="Prot_kinase_dom"/>
</dbReference>
<feature type="repeat" description="TPR" evidence="3">
    <location>
        <begin position="514"/>
        <end position="547"/>
    </location>
</feature>
<feature type="domain" description="Protein kinase" evidence="5">
    <location>
        <begin position="33"/>
        <end position="296"/>
    </location>
</feature>
<reference evidence="6 7" key="1">
    <citation type="submission" date="2020-10" db="EMBL/GenBank/DDBJ databases">
        <authorList>
            <person name="Castelo-Branco R."/>
            <person name="Eusebio N."/>
            <person name="Adriana R."/>
            <person name="Vieira A."/>
            <person name="Brugerolle De Fraissinette N."/>
            <person name="Rezende De Castro R."/>
            <person name="Schneider M.P."/>
            <person name="Vasconcelos V."/>
            <person name="Leao P.N."/>
        </authorList>
    </citation>
    <scope>NUCLEOTIDE SEQUENCE [LARGE SCALE GENOMIC DNA]</scope>
    <source>
        <strain evidence="6 7">LEGE 03274</strain>
    </source>
</reference>
<dbReference type="InterPro" id="IPR050498">
    <property type="entry name" value="Ycf3"/>
</dbReference>
<accession>A0ABR9V6V3</accession>
<dbReference type="PROSITE" id="PS50005">
    <property type="entry name" value="TPR"/>
    <property type="match status" value="8"/>
</dbReference>
<feature type="repeat" description="TPR" evidence="3">
    <location>
        <begin position="304"/>
        <end position="337"/>
    </location>
</feature>
<dbReference type="Proteomes" id="UP000654604">
    <property type="component" value="Unassembled WGS sequence"/>
</dbReference>
<keyword evidence="4" id="KW-0547">Nucleotide-binding</keyword>
<evidence type="ECO:0000313" key="6">
    <source>
        <dbReference type="EMBL" id="MBE9223619.1"/>
    </source>
</evidence>
<evidence type="ECO:0000259" key="5">
    <source>
        <dbReference type="PROSITE" id="PS50011"/>
    </source>
</evidence>
<dbReference type="EMBL" id="JADEWC010000038">
    <property type="protein sequence ID" value="MBE9223619.1"/>
    <property type="molecule type" value="Genomic_DNA"/>
</dbReference>
<evidence type="ECO:0000313" key="7">
    <source>
        <dbReference type="Proteomes" id="UP000654604"/>
    </source>
</evidence>
<feature type="repeat" description="TPR" evidence="3">
    <location>
        <begin position="446"/>
        <end position="479"/>
    </location>
</feature>
<dbReference type="InterPro" id="IPR017441">
    <property type="entry name" value="Protein_kinase_ATP_BS"/>
</dbReference>
<evidence type="ECO:0000256" key="1">
    <source>
        <dbReference type="ARBA" id="ARBA00022737"/>
    </source>
</evidence>
<dbReference type="PROSITE" id="PS50293">
    <property type="entry name" value="TPR_REGION"/>
    <property type="match status" value="6"/>
</dbReference>
<dbReference type="RefSeq" id="WP_193801847.1">
    <property type="nucleotide sequence ID" value="NZ_JADEWC010000038.1"/>
</dbReference>
<feature type="repeat" description="TPR" evidence="3">
    <location>
        <begin position="412"/>
        <end position="445"/>
    </location>
</feature>
<dbReference type="SMART" id="SM00220">
    <property type="entry name" value="S_TKc"/>
    <property type="match status" value="1"/>
</dbReference>
<dbReference type="PROSITE" id="PS00107">
    <property type="entry name" value="PROTEIN_KINASE_ATP"/>
    <property type="match status" value="1"/>
</dbReference>
<keyword evidence="4" id="KW-0067">ATP-binding</keyword>
<feature type="repeat" description="TPR" evidence="3">
    <location>
        <begin position="582"/>
        <end position="615"/>
    </location>
</feature>
<proteinExistence type="predicted"/>
<evidence type="ECO:0000256" key="4">
    <source>
        <dbReference type="PROSITE-ProRule" id="PRU10141"/>
    </source>
</evidence>
<keyword evidence="1" id="KW-0677">Repeat</keyword>
<protein>
    <submittedName>
        <fullName evidence="6">Tetratricopeptide repeat protein</fullName>
    </submittedName>
</protein>
<evidence type="ECO:0000256" key="3">
    <source>
        <dbReference type="PROSITE-ProRule" id="PRU00339"/>
    </source>
</evidence>
<dbReference type="PROSITE" id="PS50011">
    <property type="entry name" value="PROTEIN_KINASE_DOM"/>
    <property type="match status" value="1"/>
</dbReference>
<keyword evidence="7" id="KW-1185">Reference proteome</keyword>
<feature type="binding site" evidence="4">
    <location>
        <position position="64"/>
    </location>
    <ligand>
        <name>ATP</name>
        <dbReference type="ChEBI" id="CHEBI:30616"/>
    </ligand>
</feature>
<dbReference type="InterPro" id="IPR011009">
    <property type="entry name" value="Kinase-like_dom_sf"/>
</dbReference>
<dbReference type="InterPro" id="IPR011990">
    <property type="entry name" value="TPR-like_helical_dom_sf"/>
</dbReference>
<dbReference type="Pfam" id="PF00515">
    <property type="entry name" value="TPR_1"/>
    <property type="match status" value="3"/>
</dbReference>
<feature type="repeat" description="TPR" evidence="3">
    <location>
        <begin position="480"/>
        <end position="513"/>
    </location>
</feature>
<organism evidence="6 7">
    <name type="scientific">Cyanobacterium stanieri LEGE 03274</name>
    <dbReference type="NCBI Taxonomy" id="1828756"/>
    <lineage>
        <taxon>Bacteria</taxon>
        <taxon>Bacillati</taxon>
        <taxon>Cyanobacteriota</taxon>
        <taxon>Cyanophyceae</taxon>
        <taxon>Oscillatoriophycideae</taxon>
        <taxon>Chroococcales</taxon>
        <taxon>Geminocystaceae</taxon>
        <taxon>Cyanobacterium</taxon>
    </lineage>
</organism>
<dbReference type="PANTHER" id="PTHR44858:SF1">
    <property type="entry name" value="UDP-N-ACETYLGLUCOSAMINE--PEPTIDE N-ACETYLGLUCOSAMINYLTRANSFERASE SPINDLY-RELATED"/>
    <property type="match status" value="1"/>
</dbReference>
<dbReference type="SUPFAM" id="SSF56112">
    <property type="entry name" value="Protein kinase-like (PK-like)"/>
    <property type="match status" value="1"/>
</dbReference>